<dbReference type="AlphaFoldDB" id="A0A9P0MD13"/>
<dbReference type="Proteomes" id="UP001152888">
    <property type="component" value="Unassembled WGS sequence"/>
</dbReference>
<keyword evidence="1" id="KW-0175">Coiled coil</keyword>
<name>A0A9P0MD13_ACAOB</name>
<evidence type="ECO:0000313" key="2">
    <source>
        <dbReference type="EMBL" id="CAH2009460.1"/>
    </source>
</evidence>
<organism evidence="2 3">
    <name type="scientific">Acanthoscelides obtectus</name>
    <name type="common">Bean weevil</name>
    <name type="synonym">Bruchus obtectus</name>
    <dbReference type="NCBI Taxonomy" id="200917"/>
    <lineage>
        <taxon>Eukaryota</taxon>
        <taxon>Metazoa</taxon>
        <taxon>Ecdysozoa</taxon>
        <taxon>Arthropoda</taxon>
        <taxon>Hexapoda</taxon>
        <taxon>Insecta</taxon>
        <taxon>Pterygota</taxon>
        <taxon>Neoptera</taxon>
        <taxon>Endopterygota</taxon>
        <taxon>Coleoptera</taxon>
        <taxon>Polyphaga</taxon>
        <taxon>Cucujiformia</taxon>
        <taxon>Chrysomeloidea</taxon>
        <taxon>Chrysomelidae</taxon>
        <taxon>Bruchinae</taxon>
        <taxon>Bruchini</taxon>
        <taxon>Acanthoscelides</taxon>
    </lineage>
</organism>
<feature type="coiled-coil region" evidence="1">
    <location>
        <begin position="6"/>
        <end position="54"/>
    </location>
</feature>
<accession>A0A9P0MD13</accession>
<comment type="caution">
    <text evidence="2">The sequence shown here is derived from an EMBL/GenBank/DDBJ whole genome shotgun (WGS) entry which is preliminary data.</text>
</comment>
<dbReference type="OrthoDB" id="6799139at2759"/>
<proteinExistence type="predicted"/>
<reference evidence="2" key="1">
    <citation type="submission" date="2022-03" db="EMBL/GenBank/DDBJ databases">
        <authorList>
            <person name="Sayadi A."/>
        </authorList>
    </citation>
    <scope>NUCLEOTIDE SEQUENCE</scope>
</reference>
<feature type="coiled-coil region" evidence="1">
    <location>
        <begin position="78"/>
        <end position="116"/>
    </location>
</feature>
<evidence type="ECO:0000313" key="3">
    <source>
        <dbReference type="Proteomes" id="UP001152888"/>
    </source>
</evidence>
<gene>
    <name evidence="2" type="ORF">ACAOBT_LOCUS30882</name>
</gene>
<dbReference type="EMBL" id="CAKOFQ010007882">
    <property type="protein sequence ID" value="CAH2009460.1"/>
    <property type="molecule type" value="Genomic_DNA"/>
</dbReference>
<sequence length="149" mass="16968">MSNNIIDNLRNKLAQQQAINEDIMEKNASMLDEIKELKLKLSNKNEIISTLQKTLDNLSVNKQLFHTQTQTDITEAGIKFMEDKVADVKKRKGELNQEISRQIEQIEQLNQIMELNQGIDGKTLNIESALDVDNVSLEQKGQRSGEKTT</sequence>
<evidence type="ECO:0000256" key="1">
    <source>
        <dbReference type="SAM" id="Coils"/>
    </source>
</evidence>
<protein>
    <submittedName>
        <fullName evidence="2">Uncharacterized protein</fullName>
    </submittedName>
</protein>
<keyword evidence="3" id="KW-1185">Reference proteome</keyword>